<name>J0WR03_AURST</name>
<proteinExistence type="predicted"/>
<reference evidence="2" key="1">
    <citation type="journal article" date="2012" name="Science">
        <title>The Paleozoic origin of enzymatic lignin decomposition reconstructed from 31 fungal genomes.</title>
        <authorList>
            <person name="Floudas D."/>
            <person name="Binder M."/>
            <person name="Riley R."/>
            <person name="Barry K."/>
            <person name="Blanchette R.A."/>
            <person name="Henrissat B."/>
            <person name="Martinez A.T."/>
            <person name="Otillar R."/>
            <person name="Spatafora J.W."/>
            <person name="Yadav J.S."/>
            <person name="Aerts A."/>
            <person name="Benoit I."/>
            <person name="Boyd A."/>
            <person name="Carlson A."/>
            <person name="Copeland A."/>
            <person name="Coutinho P.M."/>
            <person name="de Vries R.P."/>
            <person name="Ferreira P."/>
            <person name="Findley K."/>
            <person name="Foster B."/>
            <person name="Gaskell J."/>
            <person name="Glotzer D."/>
            <person name="Gorecki P."/>
            <person name="Heitman J."/>
            <person name="Hesse C."/>
            <person name="Hori C."/>
            <person name="Igarashi K."/>
            <person name="Jurgens J.A."/>
            <person name="Kallen N."/>
            <person name="Kersten P."/>
            <person name="Kohler A."/>
            <person name="Kuees U."/>
            <person name="Kumar T.K.A."/>
            <person name="Kuo A."/>
            <person name="LaButti K."/>
            <person name="Larrondo L.F."/>
            <person name="Lindquist E."/>
            <person name="Ling A."/>
            <person name="Lombard V."/>
            <person name="Lucas S."/>
            <person name="Lundell T."/>
            <person name="Martin R."/>
            <person name="McLaughlin D.J."/>
            <person name="Morgenstern I."/>
            <person name="Morin E."/>
            <person name="Murat C."/>
            <person name="Nagy L.G."/>
            <person name="Nolan M."/>
            <person name="Ohm R.A."/>
            <person name="Patyshakuliyeva A."/>
            <person name="Rokas A."/>
            <person name="Ruiz-Duenas F.J."/>
            <person name="Sabat G."/>
            <person name="Salamov A."/>
            <person name="Samejima M."/>
            <person name="Schmutz J."/>
            <person name="Slot J.C."/>
            <person name="St John F."/>
            <person name="Stenlid J."/>
            <person name="Sun H."/>
            <person name="Sun S."/>
            <person name="Syed K."/>
            <person name="Tsang A."/>
            <person name="Wiebenga A."/>
            <person name="Young D."/>
            <person name="Pisabarro A."/>
            <person name="Eastwood D.C."/>
            <person name="Martin F."/>
            <person name="Cullen D."/>
            <person name="Grigoriev I.V."/>
            <person name="Hibbett D.S."/>
        </authorList>
    </citation>
    <scope>NUCLEOTIDE SEQUENCE [LARGE SCALE GENOMIC DNA]</scope>
    <source>
        <strain evidence="2">TFB10046</strain>
    </source>
</reference>
<evidence type="ECO:0008006" key="3">
    <source>
        <dbReference type="Google" id="ProtNLM"/>
    </source>
</evidence>
<evidence type="ECO:0000313" key="1">
    <source>
        <dbReference type="EMBL" id="EJD34340.1"/>
    </source>
</evidence>
<protein>
    <recommendedName>
        <fullName evidence="3">MYND-type domain-containing protein</fullName>
    </recommendedName>
</protein>
<sequence>MASAGALMLVARDSQCCRHTSRTLSNALKALNDEVGLPNLKKKSGFKIMHENFDELESRLWNYLLAHSHDEHAVAAVCIIWSRMFLDDVLWSRLGRDPIFQQCVLDLARPGPCDLRLLCYAQMVSMYANARANEPQNLAHVDLLCALLDLLASLPGPESLISDILATAVCSLLNNLVQPRRGVSHFSTQLQAQVLDRFVALPGRVSLCAFEKIFSTIGAAIEMGAIKCPPMISEWYSYLLVGLLRCGGARTRRLAFVQLNTAHDPLRTATPFVFLMNPSSALPASLLGVMQSWGLERCESVRIERTSSACQDILRTLIATRNMTAAALRLFLLVLEDPAGVKFERDCAKRLELGDSQPRPCGFRSWSDILMVASSHARRLQQQTVDAYFVKNNLGRPFPVGYIALVLQIQHVFNLQALASAQDRTYQHAVPLISGGLALYPGDLWLTFADFWTYRHLEDVKSAERGQADYVEAFEQMRKGVSLALGAGTPVALLLLAAIARCAFQITTTFYGSLPSVQCAPMLSFSDDVAARYLARCPPDGLDRLGMVQVRIICRLIIDGPEVGEDLSSALTLVRDLKEAQQFHEALYSTRRITGPHLPGVCLELDLIMARYRDGAQWQPFLQHYWPGAGRKEFHDPNSYARRMDPFCCPSNEDVLRWQVALSHGEVDVEWGQMPHKVFLRVAASPAMLADLPECTHCWKRNPVLRKCAGCLEAAYCDVSW</sequence>
<organism evidence="1 2">
    <name type="scientific">Auricularia subglabra (strain TFB-10046 / SS5)</name>
    <name type="common">White-rot fungus</name>
    <name type="synonym">Auricularia delicata (strain TFB10046)</name>
    <dbReference type="NCBI Taxonomy" id="717982"/>
    <lineage>
        <taxon>Eukaryota</taxon>
        <taxon>Fungi</taxon>
        <taxon>Dikarya</taxon>
        <taxon>Basidiomycota</taxon>
        <taxon>Agaricomycotina</taxon>
        <taxon>Agaricomycetes</taxon>
        <taxon>Auriculariales</taxon>
        <taxon>Auriculariaceae</taxon>
        <taxon>Auricularia</taxon>
    </lineage>
</organism>
<accession>J0WR03</accession>
<dbReference type="InParanoid" id="J0WR03"/>
<dbReference type="KEGG" id="adl:AURDEDRAFT_176611"/>
<dbReference type="Proteomes" id="UP000006514">
    <property type="component" value="Unassembled WGS sequence"/>
</dbReference>
<dbReference type="EMBL" id="JH687960">
    <property type="protein sequence ID" value="EJD34340.1"/>
    <property type="molecule type" value="Genomic_DNA"/>
</dbReference>
<keyword evidence="2" id="KW-1185">Reference proteome</keyword>
<evidence type="ECO:0000313" key="2">
    <source>
        <dbReference type="Proteomes" id="UP000006514"/>
    </source>
</evidence>
<dbReference type="AlphaFoldDB" id="J0WR03"/>
<gene>
    <name evidence="1" type="ORF">AURDEDRAFT_176611</name>
</gene>